<gene>
    <name evidence="2" type="ORF">O181_001185</name>
</gene>
<keyword evidence="3" id="KW-1185">Reference proteome</keyword>
<accession>A0A9Q3GBK4</accession>
<keyword evidence="1" id="KW-0732">Signal</keyword>
<evidence type="ECO:0000313" key="3">
    <source>
        <dbReference type="Proteomes" id="UP000765509"/>
    </source>
</evidence>
<evidence type="ECO:0000313" key="2">
    <source>
        <dbReference type="EMBL" id="MBW0461470.1"/>
    </source>
</evidence>
<evidence type="ECO:0000256" key="1">
    <source>
        <dbReference type="SAM" id="SignalP"/>
    </source>
</evidence>
<feature type="chain" id="PRO_5040322742" evidence="1">
    <location>
        <begin position="24"/>
        <end position="418"/>
    </location>
</feature>
<dbReference type="Proteomes" id="UP000765509">
    <property type="component" value="Unassembled WGS sequence"/>
</dbReference>
<organism evidence="2 3">
    <name type="scientific">Austropuccinia psidii MF-1</name>
    <dbReference type="NCBI Taxonomy" id="1389203"/>
    <lineage>
        <taxon>Eukaryota</taxon>
        <taxon>Fungi</taxon>
        <taxon>Dikarya</taxon>
        <taxon>Basidiomycota</taxon>
        <taxon>Pucciniomycotina</taxon>
        <taxon>Pucciniomycetes</taxon>
        <taxon>Pucciniales</taxon>
        <taxon>Sphaerophragmiaceae</taxon>
        <taxon>Austropuccinia</taxon>
    </lineage>
</organism>
<comment type="caution">
    <text evidence="2">The sequence shown here is derived from an EMBL/GenBank/DDBJ whole genome shotgun (WGS) entry which is preliminary data.</text>
</comment>
<name>A0A9Q3GBK4_9BASI</name>
<reference evidence="2" key="1">
    <citation type="submission" date="2021-03" db="EMBL/GenBank/DDBJ databases">
        <title>Draft genome sequence of rust myrtle Austropuccinia psidii MF-1, a brazilian biotype.</title>
        <authorList>
            <person name="Quecine M.C."/>
            <person name="Pachon D.M.R."/>
            <person name="Bonatelli M.L."/>
            <person name="Correr F.H."/>
            <person name="Franceschini L.M."/>
            <person name="Leite T.F."/>
            <person name="Margarido G.R.A."/>
            <person name="Almeida C.A."/>
            <person name="Ferrarezi J.A."/>
            <person name="Labate C.A."/>
        </authorList>
    </citation>
    <scope>NUCLEOTIDE SEQUENCE</scope>
    <source>
        <strain evidence="2">MF-1</strain>
    </source>
</reference>
<proteinExistence type="predicted"/>
<feature type="signal peptide" evidence="1">
    <location>
        <begin position="1"/>
        <end position="23"/>
    </location>
</feature>
<sequence length="418" mass="46038">MKRNYSINFPTFIFLLTLPLSFCIPSPLFPAANSALTAEKVLSSGADLAKVGGTLDAGQALSQAKKMDTAEALTKGASLNQLHNIPELDSTHRLKDLKTVETPEKVKAGASLNQLHNIPELDSTHRLKDLKTVETPEKVKAGASLNQLHNIPEVDSTHRLKDAKTVETPEKVKAGAEQLHTTSNPAKVAFAPDNKVFLYSPESTTDGVILKSSAPDEYVRNAKAWNLIDSQTKLSKTVETVQLAVEKKIKLGPIELERMKAFLDQAKAKQTVFNIPHEKATIAGTYKELEKLIRIDDAARAAKAGGFWNKAINVAKLPFKPISWTKNFLLKIVERIALRALYATRPSKLAPATRAKIAADKEKITKMGQFARKLRMNPQAWTPSLQNNKPFWADFGNSPLGKLWTTLAARRQTPTTPK</sequence>
<dbReference type="AlphaFoldDB" id="A0A9Q3GBK4"/>
<dbReference type="EMBL" id="AVOT02000163">
    <property type="protein sequence ID" value="MBW0461470.1"/>
    <property type="molecule type" value="Genomic_DNA"/>
</dbReference>
<protein>
    <submittedName>
        <fullName evidence="2">Uncharacterized protein</fullName>
    </submittedName>
</protein>